<evidence type="ECO:0000313" key="18">
    <source>
        <dbReference type="EMBL" id="MDT0621261.1"/>
    </source>
</evidence>
<keyword evidence="12" id="KW-0564">Palmitate</keyword>
<name>A0ABU3BGG2_9FLAO</name>
<evidence type="ECO:0000313" key="19">
    <source>
        <dbReference type="Proteomes" id="UP001250662"/>
    </source>
</evidence>
<evidence type="ECO:0000259" key="16">
    <source>
        <dbReference type="Pfam" id="PF02563"/>
    </source>
</evidence>
<evidence type="ECO:0000256" key="15">
    <source>
        <dbReference type="SAM" id="SignalP"/>
    </source>
</evidence>
<comment type="similarity">
    <text evidence="2">Belongs to the BexD/CtrA/VexA family.</text>
</comment>
<evidence type="ECO:0000256" key="8">
    <source>
        <dbReference type="ARBA" id="ARBA00023047"/>
    </source>
</evidence>
<keyword evidence="6" id="KW-0812">Transmembrane</keyword>
<keyword evidence="14" id="KW-0449">Lipoprotein</keyword>
<keyword evidence="5" id="KW-0762">Sugar transport</keyword>
<keyword evidence="19" id="KW-1185">Reference proteome</keyword>
<accession>A0ABU3BGG2</accession>
<keyword evidence="10" id="KW-0626">Porin</keyword>
<feature type="signal peptide" evidence="15">
    <location>
        <begin position="1"/>
        <end position="26"/>
    </location>
</feature>
<comment type="caution">
    <text evidence="18">The sequence shown here is derived from an EMBL/GenBank/DDBJ whole genome shotgun (WGS) entry which is preliminary data.</text>
</comment>
<keyword evidence="13" id="KW-0998">Cell outer membrane</keyword>
<keyword evidence="7 15" id="KW-0732">Signal</keyword>
<sequence length="264" mass="29317">MNIKKLVNCINFILISSFLIVLNSCASKSEVVYFQDVSNFETIVNEDNFAPKFKIDDVVSIHISTLNPEASAPFNLFRAPSQSEVTKLGGTIQQVDYLVDQSGEIDFPVIGKIKIAGLSPEELRISLREKLTDYLKNPIINIRLQNFQVTILGEVNRPGTYQINGEEITIMEALGLANDITLKGLRKNVLVIRDFNGTKIYHRIDLTSKKAVQSPVYYLTQNDVVIVEPNKSAITSSSLDNRATIAVSIASILITSTVLILTRN</sequence>
<evidence type="ECO:0000256" key="12">
    <source>
        <dbReference type="ARBA" id="ARBA00023139"/>
    </source>
</evidence>
<dbReference type="Proteomes" id="UP001250662">
    <property type="component" value="Unassembled WGS sequence"/>
</dbReference>
<evidence type="ECO:0000256" key="7">
    <source>
        <dbReference type="ARBA" id="ARBA00022729"/>
    </source>
</evidence>
<dbReference type="PANTHER" id="PTHR33619:SF3">
    <property type="entry name" value="POLYSACCHARIDE EXPORT PROTEIN GFCE-RELATED"/>
    <property type="match status" value="1"/>
</dbReference>
<evidence type="ECO:0000256" key="13">
    <source>
        <dbReference type="ARBA" id="ARBA00023237"/>
    </source>
</evidence>
<protein>
    <submittedName>
        <fullName evidence="18">Polysaccharide biosynthesis/export family protein</fullName>
    </submittedName>
</protein>
<feature type="domain" description="SLBB" evidence="17">
    <location>
        <begin position="148"/>
        <end position="227"/>
    </location>
</feature>
<evidence type="ECO:0000256" key="11">
    <source>
        <dbReference type="ARBA" id="ARBA00023136"/>
    </source>
</evidence>
<evidence type="ECO:0000256" key="9">
    <source>
        <dbReference type="ARBA" id="ARBA00023065"/>
    </source>
</evidence>
<feature type="chain" id="PRO_5047022533" evidence="15">
    <location>
        <begin position="27"/>
        <end position="264"/>
    </location>
</feature>
<dbReference type="InterPro" id="IPR049712">
    <property type="entry name" value="Poly_export"/>
</dbReference>
<organism evidence="18 19">
    <name type="scientific">Croceitalea vernalis</name>
    <dbReference type="NCBI Taxonomy" id="3075599"/>
    <lineage>
        <taxon>Bacteria</taxon>
        <taxon>Pseudomonadati</taxon>
        <taxon>Bacteroidota</taxon>
        <taxon>Flavobacteriia</taxon>
        <taxon>Flavobacteriales</taxon>
        <taxon>Flavobacteriaceae</taxon>
        <taxon>Croceitalea</taxon>
    </lineage>
</organism>
<dbReference type="Gene3D" id="3.30.1950.10">
    <property type="entry name" value="wza like domain"/>
    <property type="match status" value="1"/>
</dbReference>
<dbReference type="Pfam" id="PF02563">
    <property type="entry name" value="Poly_export"/>
    <property type="match status" value="1"/>
</dbReference>
<evidence type="ECO:0000256" key="14">
    <source>
        <dbReference type="ARBA" id="ARBA00023288"/>
    </source>
</evidence>
<evidence type="ECO:0000256" key="10">
    <source>
        <dbReference type="ARBA" id="ARBA00023114"/>
    </source>
</evidence>
<evidence type="ECO:0000256" key="1">
    <source>
        <dbReference type="ARBA" id="ARBA00004571"/>
    </source>
</evidence>
<dbReference type="Pfam" id="PF22461">
    <property type="entry name" value="SLBB_2"/>
    <property type="match status" value="1"/>
</dbReference>
<dbReference type="EMBL" id="JAVRHU010000002">
    <property type="protein sequence ID" value="MDT0621261.1"/>
    <property type="molecule type" value="Genomic_DNA"/>
</dbReference>
<evidence type="ECO:0000256" key="3">
    <source>
        <dbReference type="ARBA" id="ARBA00022448"/>
    </source>
</evidence>
<dbReference type="InterPro" id="IPR054765">
    <property type="entry name" value="SLBB_dom"/>
</dbReference>
<keyword evidence="11" id="KW-0472">Membrane</keyword>
<feature type="domain" description="Polysaccharide export protein N-terminal" evidence="16">
    <location>
        <begin position="55"/>
        <end position="144"/>
    </location>
</feature>
<keyword evidence="9" id="KW-0406">Ion transport</keyword>
<evidence type="ECO:0000256" key="5">
    <source>
        <dbReference type="ARBA" id="ARBA00022597"/>
    </source>
</evidence>
<dbReference type="PANTHER" id="PTHR33619">
    <property type="entry name" value="POLYSACCHARIDE EXPORT PROTEIN GFCE-RELATED"/>
    <property type="match status" value="1"/>
</dbReference>
<keyword evidence="8" id="KW-0625">Polysaccharide transport</keyword>
<evidence type="ECO:0000256" key="4">
    <source>
        <dbReference type="ARBA" id="ARBA00022452"/>
    </source>
</evidence>
<dbReference type="InterPro" id="IPR003715">
    <property type="entry name" value="Poly_export_N"/>
</dbReference>
<evidence type="ECO:0000256" key="6">
    <source>
        <dbReference type="ARBA" id="ARBA00022692"/>
    </source>
</evidence>
<evidence type="ECO:0000256" key="2">
    <source>
        <dbReference type="ARBA" id="ARBA00009450"/>
    </source>
</evidence>
<proteinExistence type="inferred from homology"/>
<keyword evidence="3" id="KW-0813">Transport</keyword>
<evidence type="ECO:0000259" key="17">
    <source>
        <dbReference type="Pfam" id="PF22461"/>
    </source>
</evidence>
<gene>
    <name evidence="18" type="ORF">RM520_06475</name>
</gene>
<comment type="subcellular location">
    <subcellularLocation>
        <location evidence="1">Cell outer membrane</location>
        <topology evidence="1">Multi-pass membrane protein</topology>
    </subcellularLocation>
</comment>
<dbReference type="RefSeq" id="WP_311384909.1">
    <property type="nucleotide sequence ID" value="NZ_JAVRHU010000002.1"/>
</dbReference>
<reference evidence="18 19" key="1">
    <citation type="submission" date="2023-09" db="EMBL/GenBank/DDBJ databases">
        <authorList>
            <person name="Rey-Velasco X."/>
        </authorList>
    </citation>
    <scope>NUCLEOTIDE SEQUENCE [LARGE SCALE GENOMIC DNA]</scope>
    <source>
        <strain evidence="18 19">P007</strain>
    </source>
</reference>
<keyword evidence="4" id="KW-1134">Transmembrane beta strand</keyword>